<reference evidence="2" key="1">
    <citation type="journal article" date="2023" name="G3 (Bethesda)">
        <title>Genome assembly and association tests identify interacting loci associated with vigor, precocity, and sex in interspecific pistachio rootstocks.</title>
        <authorList>
            <person name="Palmer W."/>
            <person name="Jacygrad E."/>
            <person name="Sagayaradj S."/>
            <person name="Cavanaugh K."/>
            <person name="Han R."/>
            <person name="Bertier L."/>
            <person name="Beede B."/>
            <person name="Kafkas S."/>
            <person name="Golino D."/>
            <person name="Preece J."/>
            <person name="Michelmore R."/>
        </authorList>
    </citation>
    <scope>NUCLEOTIDE SEQUENCE [LARGE SCALE GENOMIC DNA]</scope>
</reference>
<dbReference type="EMBL" id="CM047743">
    <property type="protein sequence ID" value="KAJ0031945.1"/>
    <property type="molecule type" value="Genomic_DNA"/>
</dbReference>
<name>A0ACC0YCR5_9ROSI</name>
<dbReference type="Proteomes" id="UP001163603">
    <property type="component" value="Chromosome 8"/>
</dbReference>
<evidence type="ECO:0000313" key="1">
    <source>
        <dbReference type="EMBL" id="KAJ0031945.1"/>
    </source>
</evidence>
<accession>A0ACC0YCR5</accession>
<comment type="caution">
    <text evidence="1">The sequence shown here is derived from an EMBL/GenBank/DDBJ whole genome shotgun (WGS) entry which is preliminary data.</text>
</comment>
<protein>
    <submittedName>
        <fullName evidence="1">Uncharacterized protein</fullName>
    </submittedName>
</protein>
<gene>
    <name evidence="1" type="ORF">Pint_13346</name>
</gene>
<keyword evidence="2" id="KW-1185">Reference proteome</keyword>
<sequence length="1133" mass="125478">MLHRSFKPAKCKTALKLAASRIRLLKNKRGAQVKQLKRELAQLLESGQDQTARIRIKSTDYLADIFLSNFVSQVEHVVREEKTMAAYDLLEIYCELIVARLPIIESQKNCPIDLKEAISSVMFASPRCADLPELMDVRKHFTAKYGKEFVATAVELRPDCGVSRLLVEKLSAKSPDGPTKIKILSAIAEEHNIKWNPESFGEKDSKPAEDLLNGPNTFDKVSKMPMDPYVQAPYSHDEKAPSNVHVPPKSNENHDVPGNFQEYNARSSGHSHYHTDSDATKAKWSAASHPEPRPTGSSNQGMEFRQSYSGNGNTFSPGSQNWNMEFKDATAAAQAAAESAERASMAARAAAELSSRGHDSWQYSAESQRDKEPQTFYHSTSEHHAKGPINDALDRRNSRANYEQMPSNQQDDVAGIADKFHKDSFKSINKSRQSASLKSSAASVDGNPLVNNLQMADRYSRKNSSDLLGQVCLEKQSSNSEVELMNKLQDSMNFKSVDEFEEVKVRKQSSRASSHSRSSTCSDDHDVVSSLGGDADENPFAINDKGIARRNSNKISSYENAAVVFDDYGSDEIEYKIDLDGERKGDEYSLNFSSPSKTTPTHVFSNTNAWSDRANIDDSWRRSTPQSRFSMEHHSGSVFSESMTSTTVPSQPDNVLSATFDDSDGPTSESEEDLDKSKLVRNTDTSKHNVFTRTSEVTLNESHGFMDSSFADKGEVESGHPWVKPSFDVTPVEVHSGRNQGIRLNAESARKSGYGDVSTSQSSPRVATSQVDFNDRGDDSYNHSFDEGKHQQSQRPSRFSMSQEVKDNAPIPQRAKPMEPTEPSNESSLESQNELNLENLTGGLRNKGYKRPPYIMSSSGNASSPKQTAKDTSTIKESLSATVRGSINPEGIKRDPYNREVNEEAAEKPSTRSHFGSRGDSDDELPQHTSASSKERYNNKAGIGENKKSSSRNQVRYFDADDSDSDDDIPNQALTSKTRINTGLSRRTKASPLNSEKTTVTSVASVTPDYGEERNSPSWNLYSNETRQKPPSQNKSSGRLGSSEWTRLAEQAAYKPIPESKRSSSEESLRSSAKEQPSYSLPKKVTTGTAESLKTSSSSVESPSKEKASHVHPKLPDYETLTAHLQSLRKNRQ</sequence>
<organism evidence="1 2">
    <name type="scientific">Pistacia integerrima</name>
    <dbReference type="NCBI Taxonomy" id="434235"/>
    <lineage>
        <taxon>Eukaryota</taxon>
        <taxon>Viridiplantae</taxon>
        <taxon>Streptophyta</taxon>
        <taxon>Embryophyta</taxon>
        <taxon>Tracheophyta</taxon>
        <taxon>Spermatophyta</taxon>
        <taxon>Magnoliopsida</taxon>
        <taxon>eudicotyledons</taxon>
        <taxon>Gunneridae</taxon>
        <taxon>Pentapetalae</taxon>
        <taxon>rosids</taxon>
        <taxon>malvids</taxon>
        <taxon>Sapindales</taxon>
        <taxon>Anacardiaceae</taxon>
        <taxon>Pistacia</taxon>
    </lineage>
</organism>
<evidence type="ECO:0000313" key="2">
    <source>
        <dbReference type="Proteomes" id="UP001163603"/>
    </source>
</evidence>
<proteinExistence type="predicted"/>